<dbReference type="Gene3D" id="3.20.20.80">
    <property type="entry name" value="Glycosidases"/>
    <property type="match status" value="1"/>
</dbReference>
<organism evidence="12 13">
    <name type="scientific">Rhodocista pekingensis</name>
    <dbReference type="NCBI Taxonomy" id="201185"/>
    <lineage>
        <taxon>Bacteria</taxon>
        <taxon>Pseudomonadati</taxon>
        <taxon>Pseudomonadota</taxon>
        <taxon>Alphaproteobacteria</taxon>
        <taxon>Rhodospirillales</taxon>
        <taxon>Azospirillaceae</taxon>
        <taxon>Rhodocista</taxon>
    </lineage>
</organism>
<dbReference type="EC" id="2.4.1.18" evidence="10"/>
<evidence type="ECO:0000256" key="7">
    <source>
        <dbReference type="ARBA" id="ARBA00022679"/>
    </source>
</evidence>
<dbReference type="PANTHER" id="PTHR43651">
    <property type="entry name" value="1,4-ALPHA-GLUCAN-BRANCHING ENZYME"/>
    <property type="match status" value="1"/>
</dbReference>
<dbReference type="PIRSF" id="PIRSF000463">
    <property type="entry name" value="GlgB"/>
    <property type="match status" value="1"/>
</dbReference>
<dbReference type="Pfam" id="PF00128">
    <property type="entry name" value="Alpha-amylase"/>
    <property type="match status" value="1"/>
</dbReference>
<protein>
    <recommendedName>
        <fullName evidence="10">1,4-alpha-glucan branching enzyme GlgB</fullName>
        <ecNumber evidence="10">2.4.1.18</ecNumber>
    </recommendedName>
    <alternativeName>
        <fullName evidence="10">1,4-alpha-D-glucan:1,4-alpha-D-glucan 6-glucosyl-transferase</fullName>
    </alternativeName>
    <alternativeName>
        <fullName evidence="10">Alpha-(1-&gt;4)-glucan branching enzyme</fullName>
    </alternativeName>
    <alternativeName>
        <fullName evidence="10">Glycogen branching enzyme</fullName>
        <shortName evidence="10">BE</shortName>
    </alternativeName>
</protein>
<dbReference type="Pfam" id="PF02806">
    <property type="entry name" value="Alpha-amylase_C"/>
    <property type="match status" value="1"/>
</dbReference>
<comment type="function">
    <text evidence="2 10">Catalyzes the formation of the alpha-1,6-glucosidic linkages in glycogen by scission of a 1,4-alpha-linked oligosaccharide from growing alpha-1,4-glucan chains and the subsequent attachment of the oligosaccharide to the alpha-1,6 position.</text>
</comment>
<dbReference type="Pfam" id="PF02922">
    <property type="entry name" value="CBM_48"/>
    <property type="match status" value="1"/>
</dbReference>
<comment type="pathway">
    <text evidence="3 10">Glycan biosynthesis; glycogen biosynthesis.</text>
</comment>
<dbReference type="NCBIfam" id="NF008967">
    <property type="entry name" value="PRK12313.1"/>
    <property type="match status" value="1"/>
</dbReference>
<dbReference type="InterPro" id="IPR006407">
    <property type="entry name" value="GlgB"/>
</dbReference>
<name>A0ABW2KT80_9PROT</name>
<evidence type="ECO:0000256" key="8">
    <source>
        <dbReference type="ARBA" id="ARBA00023056"/>
    </source>
</evidence>
<dbReference type="InterPro" id="IPR014756">
    <property type="entry name" value="Ig_E-set"/>
</dbReference>
<dbReference type="InterPro" id="IPR006047">
    <property type="entry name" value="GH13_cat_dom"/>
</dbReference>
<evidence type="ECO:0000256" key="2">
    <source>
        <dbReference type="ARBA" id="ARBA00002953"/>
    </source>
</evidence>
<dbReference type="RefSeq" id="WP_377358196.1">
    <property type="nucleotide sequence ID" value="NZ_JBHTCM010000010.1"/>
</dbReference>
<feature type="active site" description="Proton donor" evidence="10">
    <location>
        <position position="470"/>
    </location>
</feature>
<keyword evidence="8 10" id="KW-0320">Glycogen biosynthesis</keyword>
<evidence type="ECO:0000256" key="5">
    <source>
        <dbReference type="ARBA" id="ARBA00022600"/>
    </source>
</evidence>
<comment type="caution">
    <text evidence="12">The sequence shown here is derived from an EMBL/GenBank/DDBJ whole genome shotgun (WGS) entry which is preliminary data.</text>
</comment>
<evidence type="ECO:0000256" key="9">
    <source>
        <dbReference type="ARBA" id="ARBA00023277"/>
    </source>
</evidence>
<dbReference type="SUPFAM" id="SSF51011">
    <property type="entry name" value="Glycosyl hydrolase domain"/>
    <property type="match status" value="1"/>
</dbReference>
<evidence type="ECO:0000256" key="6">
    <source>
        <dbReference type="ARBA" id="ARBA00022676"/>
    </source>
</evidence>
<comment type="catalytic activity">
    <reaction evidence="1 10">
        <text>Transfers a segment of a (1-&gt;4)-alpha-D-glucan chain to a primary hydroxy group in a similar glucan chain.</text>
        <dbReference type="EC" id="2.4.1.18"/>
    </reaction>
</comment>
<dbReference type="PANTHER" id="PTHR43651:SF3">
    <property type="entry name" value="1,4-ALPHA-GLUCAN-BRANCHING ENZYME"/>
    <property type="match status" value="1"/>
</dbReference>
<dbReference type="HAMAP" id="MF_00685">
    <property type="entry name" value="GlgB"/>
    <property type="match status" value="1"/>
</dbReference>
<evidence type="ECO:0000313" key="13">
    <source>
        <dbReference type="Proteomes" id="UP001596456"/>
    </source>
</evidence>
<dbReference type="NCBIfam" id="NF003811">
    <property type="entry name" value="PRK05402.1"/>
    <property type="match status" value="1"/>
</dbReference>
<evidence type="ECO:0000256" key="4">
    <source>
        <dbReference type="ARBA" id="ARBA00009000"/>
    </source>
</evidence>
<dbReference type="InterPro" id="IPR004193">
    <property type="entry name" value="Glyco_hydro_13_N"/>
</dbReference>
<dbReference type="Proteomes" id="UP001596456">
    <property type="component" value="Unassembled WGS sequence"/>
</dbReference>
<proteinExistence type="inferred from homology"/>
<evidence type="ECO:0000313" key="12">
    <source>
        <dbReference type="EMBL" id="MFC7333241.1"/>
    </source>
</evidence>
<comment type="similarity">
    <text evidence="4 10">Belongs to the glycosyl hydrolase 13 family. GlgB subfamily.</text>
</comment>
<evidence type="ECO:0000256" key="3">
    <source>
        <dbReference type="ARBA" id="ARBA00004964"/>
    </source>
</evidence>
<keyword evidence="5 10" id="KW-0321">Glycogen metabolism</keyword>
<evidence type="ECO:0000256" key="1">
    <source>
        <dbReference type="ARBA" id="ARBA00000826"/>
    </source>
</evidence>
<keyword evidence="9 10" id="KW-0119">Carbohydrate metabolism</keyword>
<dbReference type="CDD" id="cd02855">
    <property type="entry name" value="E_set_GBE_prok_N"/>
    <property type="match status" value="1"/>
</dbReference>
<keyword evidence="7 10" id="KW-0808">Transferase</keyword>
<dbReference type="InterPro" id="IPR013783">
    <property type="entry name" value="Ig-like_fold"/>
</dbReference>
<dbReference type="InterPro" id="IPR037439">
    <property type="entry name" value="Branching_enzy"/>
</dbReference>
<dbReference type="Pfam" id="PF22019">
    <property type="entry name" value="GlgB_N"/>
    <property type="match status" value="1"/>
</dbReference>
<dbReference type="Gene3D" id="2.60.40.10">
    <property type="entry name" value="Immunoglobulins"/>
    <property type="match status" value="2"/>
</dbReference>
<evidence type="ECO:0000256" key="10">
    <source>
        <dbReference type="HAMAP-Rule" id="MF_00685"/>
    </source>
</evidence>
<dbReference type="Gene3D" id="2.60.40.1180">
    <property type="entry name" value="Golgi alpha-mannosidase II"/>
    <property type="match status" value="1"/>
</dbReference>
<dbReference type="NCBIfam" id="TIGR01515">
    <property type="entry name" value="branching_enzym"/>
    <property type="match status" value="1"/>
</dbReference>
<dbReference type="CDD" id="cd11322">
    <property type="entry name" value="AmyAc_Glg_BE"/>
    <property type="match status" value="1"/>
</dbReference>
<dbReference type="GO" id="GO:0003844">
    <property type="term" value="F:1,4-alpha-glucan branching enzyme activity"/>
    <property type="evidence" value="ECO:0007669"/>
    <property type="project" value="UniProtKB-EC"/>
</dbReference>
<gene>
    <name evidence="10 12" type="primary">glgB</name>
    <name evidence="12" type="ORF">ACFQPS_08720</name>
</gene>
<dbReference type="InterPro" id="IPR054169">
    <property type="entry name" value="GlgB_N"/>
</dbReference>
<dbReference type="InterPro" id="IPR017853">
    <property type="entry name" value="GH"/>
</dbReference>
<dbReference type="SUPFAM" id="SSF51445">
    <property type="entry name" value="(Trans)glycosidases"/>
    <property type="match status" value="1"/>
</dbReference>
<dbReference type="InterPro" id="IPR044143">
    <property type="entry name" value="GlgB_N_E_set_prok"/>
</dbReference>
<dbReference type="SMART" id="SM00642">
    <property type="entry name" value="Aamy"/>
    <property type="match status" value="1"/>
</dbReference>
<feature type="domain" description="Glycosyl hydrolase family 13 catalytic" evidence="11">
    <location>
        <begin position="256"/>
        <end position="604"/>
    </location>
</feature>
<sequence length="739" mass="83285">MAPRTDVIAADVIAAVAAGTHADPFAVLGLHPHPGAKGGLVLRVFRPDADAVTVLTPEGEELGVMPRRHESGFFEMRFARQERFAYRLRIDRGGTCREIDDPYRFPPILGEMDQYLLAEGRHWRAWEALGAHPTTIEGVAGVRFAVWAPNAERVSVVGDFNDWDGRIHPMRLRLGAGIWEIFIPGLEEGAVYKYEIIGPGGELLPLKADPFGFQGEMRPNTASVVARIDRHTWHDQEWMATRAARHDRSAPVSIYEVHLGSWMRWEDGGFLSYGELARRLVPYVRDMGFTHIEVMPVHEHPFDGSWGYQPLGLYAPTSRFGTPSDFQSFVDACHQEGLGLLIDWVPGHFPNDAHGLYRFDGTHLFEHSDPRQGYHPDWNTAIYNFGRTEVANFLTANALYWLKAYHVDGLRVDAVASMLYLDYSRQAGQWVPNRFGGRENLEAIDFLRRMNELVYGSDEGQGGGAVTVAEESTAWPGVSRPSYVGGLGFGYKWNMGWMHDTLRYMKRDPIHRRFHHDDLTFGLLYAFSENFVLPLSHDEVVHGKGSLLARMPGDPWQQFANLRAYYGFMWTHPGKKLLFMGGEFAQGREWNHDAGLDWHLLDVHWHRGVRDLVRDLNWLYRETPALHELDCESDGFRWIRGQSADDSLLAYARFGRQPGSAAAVVCNFTPVPRPRYRIGLPAGGTWREALNTDSALYGGTNIGNGGRIEAESVPWDGQPFSAEVEVPPLATVIFVKPPA</sequence>
<dbReference type="InterPro" id="IPR006048">
    <property type="entry name" value="A-amylase/branching_C"/>
</dbReference>
<keyword evidence="6 10" id="KW-0328">Glycosyltransferase</keyword>
<comment type="subunit">
    <text evidence="10">Monomer.</text>
</comment>
<accession>A0ABW2KT80</accession>
<keyword evidence="13" id="KW-1185">Reference proteome</keyword>
<reference evidence="13" key="1">
    <citation type="journal article" date="2019" name="Int. J. Syst. Evol. Microbiol.">
        <title>The Global Catalogue of Microorganisms (GCM) 10K type strain sequencing project: providing services to taxonomists for standard genome sequencing and annotation.</title>
        <authorList>
            <consortium name="The Broad Institute Genomics Platform"/>
            <consortium name="The Broad Institute Genome Sequencing Center for Infectious Disease"/>
            <person name="Wu L."/>
            <person name="Ma J."/>
        </authorList>
    </citation>
    <scope>NUCLEOTIDE SEQUENCE [LARGE SCALE GENOMIC DNA]</scope>
    <source>
        <strain evidence="13">CGMCC 1.16275</strain>
    </source>
</reference>
<dbReference type="SUPFAM" id="SSF81296">
    <property type="entry name" value="E set domains"/>
    <property type="match status" value="2"/>
</dbReference>
<dbReference type="InterPro" id="IPR013780">
    <property type="entry name" value="Glyco_hydro_b"/>
</dbReference>
<dbReference type="EMBL" id="JBHTCM010000010">
    <property type="protein sequence ID" value="MFC7333241.1"/>
    <property type="molecule type" value="Genomic_DNA"/>
</dbReference>
<feature type="active site" description="Nucleophile" evidence="10">
    <location>
        <position position="413"/>
    </location>
</feature>
<evidence type="ECO:0000259" key="11">
    <source>
        <dbReference type="SMART" id="SM00642"/>
    </source>
</evidence>